<name>A0ABP0QJB9_9DINO</name>
<sequence>MPISDLWDRPESTHGDDKRPRYQTNRLQNLARTEKARAQIGLNRQRRKLVGSQCENDICQKATSSLLGNLPQDSDEYLERLAKHFLTTSFFRVQYQNPYHGNRAMLDRDRARVVTSVLEASAQRLNALVESQHQPPLHILNVHCVDDTSVRMRGPNAATVLYTVMNSVQSLHIRASAASDQVTSARVPTPLIVLESPTAESIHLSFAESAIVTSQGVGKLFQRMGVHADLTKIALFRTFVFVGDSLRANHKAFDLELAMLHQLRQDPTSKGHLALKVQCAMHQTCLIRKPAVLLIPHYWATLVRLSHLFETLSFRKQLATALTEVISSSFVHIQQMELPPDMILWQAQAERLKAVYWSNSRKRRDLLAECLEFCNGNLAETAVTHFCKFTASGEPCCENSQAALSKALKLLVPFFSAGFAPPLLYRFKYYSEAAGYALIGCHVHRLLVRALECIDSGSSESTSVSAELVGMLLGEMEQSVDDGELEHAVNDLLGAEHDTSFADSNAKRRQQVKAALSQPSFAQSAIIVGLVIQPMDGILNRFLRRSEEIAKLTLLGRSDPSWQEKAMKTKGLFLEYISGKLGMDLVAKYSHLLQGGFAGMLEIGLEPVPSNLQTFFTMVVLCITDTWRRFVHNFRSFPHRLFELLSECENCATDD</sequence>
<organism evidence="2 3">
    <name type="scientific">Durusdinium trenchii</name>
    <dbReference type="NCBI Taxonomy" id="1381693"/>
    <lineage>
        <taxon>Eukaryota</taxon>
        <taxon>Sar</taxon>
        <taxon>Alveolata</taxon>
        <taxon>Dinophyceae</taxon>
        <taxon>Suessiales</taxon>
        <taxon>Symbiodiniaceae</taxon>
        <taxon>Durusdinium</taxon>
    </lineage>
</organism>
<gene>
    <name evidence="2" type="ORF">CCMP2556_LOCUS42198</name>
</gene>
<feature type="region of interest" description="Disordered" evidence="1">
    <location>
        <begin position="1"/>
        <end position="21"/>
    </location>
</feature>
<proteinExistence type="predicted"/>
<comment type="caution">
    <text evidence="2">The sequence shown here is derived from an EMBL/GenBank/DDBJ whole genome shotgun (WGS) entry which is preliminary data.</text>
</comment>
<accession>A0ABP0QJB9</accession>
<feature type="compositionally biased region" description="Basic and acidic residues" evidence="1">
    <location>
        <begin position="1"/>
        <end position="20"/>
    </location>
</feature>
<evidence type="ECO:0000256" key="1">
    <source>
        <dbReference type="SAM" id="MobiDB-lite"/>
    </source>
</evidence>
<dbReference type="Proteomes" id="UP001642484">
    <property type="component" value="Unassembled WGS sequence"/>
</dbReference>
<reference evidence="2 3" key="1">
    <citation type="submission" date="2024-02" db="EMBL/GenBank/DDBJ databases">
        <authorList>
            <person name="Chen Y."/>
            <person name="Shah S."/>
            <person name="Dougan E. K."/>
            <person name="Thang M."/>
            <person name="Chan C."/>
        </authorList>
    </citation>
    <scope>NUCLEOTIDE SEQUENCE [LARGE SCALE GENOMIC DNA]</scope>
</reference>
<dbReference type="EMBL" id="CAXAMN010024495">
    <property type="protein sequence ID" value="CAK9087246.1"/>
    <property type="molecule type" value="Genomic_DNA"/>
</dbReference>
<evidence type="ECO:0000313" key="3">
    <source>
        <dbReference type="Proteomes" id="UP001642484"/>
    </source>
</evidence>
<protein>
    <submittedName>
        <fullName evidence="2">Uncharacterized protein</fullName>
    </submittedName>
</protein>
<keyword evidence="3" id="KW-1185">Reference proteome</keyword>
<evidence type="ECO:0000313" key="2">
    <source>
        <dbReference type="EMBL" id="CAK9087246.1"/>
    </source>
</evidence>